<gene>
    <name evidence="7" type="ORF">BHV28_14180</name>
</gene>
<dbReference type="CDD" id="cd12156">
    <property type="entry name" value="HPPR"/>
    <property type="match status" value="1"/>
</dbReference>
<dbReference type="InterPro" id="IPR006140">
    <property type="entry name" value="D-isomer_DH_NAD-bd"/>
</dbReference>
<reference evidence="7 8" key="1">
    <citation type="journal article" date="2010" name="Science">
        <title>Genomic comparison of the ants Camponotus floridanus and Harpegnathos saltator.</title>
        <authorList>
            <person name="Bonasio R."/>
            <person name="Zhang G."/>
            <person name="Ye C."/>
            <person name="Mutti N.S."/>
            <person name="Fang X."/>
            <person name="Qin N."/>
            <person name="Donahue G."/>
            <person name="Yang P."/>
            <person name="Li Q."/>
            <person name="Li C."/>
            <person name="Zhang P."/>
            <person name="Huang Z."/>
            <person name="Berger S.L."/>
            <person name="Reinberg D."/>
            <person name="Wang J."/>
            <person name="Liebig J."/>
        </authorList>
    </citation>
    <scope>NUCLEOTIDE SEQUENCE [LARGE SCALE GENOMIC DNA]</scope>
    <source>
        <strain evidence="7 8">Hsal</strain>
    </source>
</reference>
<dbReference type="GO" id="GO:0005829">
    <property type="term" value="C:cytosol"/>
    <property type="evidence" value="ECO:0007669"/>
    <property type="project" value="TreeGrafter"/>
</dbReference>
<evidence type="ECO:0000259" key="5">
    <source>
        <dbReference type="Pfam" id="PF00389"/>
    </source>
</evidence>
<evidence type="ECO:0000256" key="1">
    <source>
        <dbReference type="ARBA" id="ARBA00022857"/>
    </source>
</evidence>
<sequence length="310" mass="33314">MRHPYCLLLDDSLPPQILEKLQGITTIIRPGSEIDAATLRQITTAVASPMTGMEDSWFERLPALRLIAVFGVGTDRINLKAARARNIDVTTTRNLLTEDVTDMAFALLLALTRQIISGDQMIRTGVWAAGKKLPLGTSLRGKRLGVVGLGAIGFDIAKRGEAFGMQPRYYNRSPKPQAPWPHHDCVIKLAENSDILALAISATPQTEKIINADVLKALGAKGILINIARGAVVDENALLAALRDKTIAGAGLDVFLNEPDIKQAFFDLPNVVLSPHQGSATIETRTAMGQCVIDNIAAMLAGKPALTIVN</sequence>
<feature type="domain" description="D-isomer specific 2-hydroxyacid dehydrogenase catalytic" evidence="5">
    <location>
        <begin position="36"/>
        <end position="310"/>
    </location>
</feature>
<dbReference type="EMBL" id="CP017315">
    <property type="protein sequence ID" value="AQS42101.1"/>
    <property type="molecule type" value="Genomic_DNA"/>
</dbReference>
<evidence type="ECO:0000256" key="2">
    <source>
        <dbReference type="ARBA" id="ARBA00023002"/>
    </source>
</evidence>
<accession>A0A1U9JW89</accession>
<evidence type="ECO:0000259" key="6">
    <source>
        <dbReference type="Pfam" id="PF02826"/>
    </source>
</evidence>
<feature type="domain" description="D-isomer specific 2-hydroxyacid dehydrogenase NAD-binding" evidence="6">
    <location>
        <begin position="105"/>
        <end position="278"/>
    </location>
</feature>
<dbReference type="InterPro" id="IPR050223">
    <property type="entry name" value="D-isomer_2-hydroxyacid_DH"/>
</dbReference>
<evidence type="ECO:0000313" key="7">
    <source>
        <dbReference type="EMBL" id="AQS42101.1"/>
    </source>
</evidence>
<evidence type="ECO:0000313" key="8">
    <source>
        <dbReference type="Proteomes" id="UP000188912"/>
    </source>
</evidence>
<evidence type="ECO:0000256" key="3">
    <source>
        <dbReference type="ARBA" id="ARBA00023027"/>
    </source>
</evidence>
<proteinExistence type="inferred from homology"/>
<dbReference type="GO" id="GO:0051287">
    <property type="term" value="F:NAD binding"/>
    <property type="evidence" value="ECO:0007669"/>
    <property type="project" value="InterPro"/>
</dbReference>
<keyword evidence="8" id="KW-1185">Reference proteome</keyword>
<dbReference type="Pfam" id="PF02826">
    <property type="entry name" value="2-Hacid_dh_C"/>
    <property type="match status" value="1"/>
</dbReference>
<dbReference type="Pfam" id="PF00389">
    <property type="entry name" value="2-Hacid_dh"/>
    <property type="match status" value="1"/>
</dbReference>
<reference evidence="7 8" key="2">
    <citation type="journal article" date="2016" name="Sci. Rep.">
        <title>The genome of Rhizobiales bacteria in predatory ants reveals urease gene functions but no genes for nitrogen fixation.</title>
        <authorList>
            <person name="Neuvonen M.M."/>
            <person name="Tamarit D."/>
            <person name="Naslund K."/>
            <person name="Liebig J."/>
            <person name="Feldhaar H."/>
            <person name="Moran N.A."/>
            <person name="Guy L."/>
            <person name="Andersson S.G."/>
        </authorList>
    </citation>
    <scope>NUCLEOTIDE SEQUENCE [LARGE SCALE GENOMIC DNA]</scope>
    <source>
        <strain evidence="7 8">Hsal</strain>
    </source>
</reference>
<dbReference type="GO" id="GO:0016618">
    <property type="term" value="F:hydroxypyruvate reductase [NAD(P)H] activity"/>
    <property type="evidence" value="ECO:0007669"/>
    <property type="project" value="TreeGrafter"/>
</dbReference>
<dbReference type="AlphaFoldDB" id="A0A1U9JW89"/>
<dbReference type="SUPFAM" id="SSF51735">
    <property type="entry name" value="NAD(P)-binding Rossmann-fold domains"/>
    <property type="match status" value="1"/>
</dbReference>
<protein>
    <submittedName>
        <fullName evidence="7">D-isomer-specific 2-hydroxyacid dehydrogenase NAD-binding protein</fullName>
    </submittedName>
</protein>
<dbReference type="InterPro" id="IPR006139">
    <property type="entry name" value="D-isomer_2_OHA_DH_cat_dom"/>
</dbReference>
<keyword evidence="2 4" id="KW-0560">Oxidoreductase</keyword>
<dbReference type="STRING" id="1902579.BHV28_14180"/>
<dbReference type="PANTHER" id="PTHR10996:SF178">
    <property type="entry name" value="2-HYDROXYACID DEHYDROGENASE YGL185C-RELATED"/>
    <property type="match status" value="1"/>
</dbReference>
<dbReference type="KEGG" id="thd:BHV28_14180"/>
<keyword evidence="1" id="KW-0521">NADP</keyword>
<dbReference type="InterPro" id="IPR036291">
    <property type="entry name" value="NAD(P)-bd_dom_sf"/>
</dbReference>
<dbReference type="Gene3D" id="3.40.50.720">
    <property type="entry name" value="NAD(P)-binding Rossmann-like Domain"/>
    <property type="match status" value="2"/>
</dbReference>
<dbReference type="PANTHER" id="PTHR10996">
    <property type="entry name" value="2-HYDROXYACID DEHYDROGENASE-RELATED"/>
    <property type="match status" value="1"/>
</dbReference>
<name>A0A1U9JW89_9HYPH</name>
<comment type="similarity">
    <text evidence="4">Belongs to the D-isomer specific 2-hydroxyacid dehydrogenase family.</text>
</comment>
<dbReference type="GO" id="GO:0030267">
    <property type="term" value="F:glyoxylate reductase (NADPH) activity"/>
    <property type="evidence" value="ECO:0007669"/>
    <property type="project" value="TreeGrafter"/>
</dbReference>
<dbReference type="SUPFAM" id="SSF52283">
    <property type="entry name" value="Formate/glycerate dehydrogenase catalytic domain-like"/>
    <property type="match status" value="1"/>
</dbReference>
<organism evidence="7 8">
    <name type="scientific">Candidatus Tokpelaia hoelldobleri</name>
    <dbReference type="NCBI Taxonomy" id="1902579"/>
    <lineage>
        <taxon>Bacteria</taxon>
        <taxon>Pseudomonadati</taxon>
        <taxon>Pseudomonadota</taxon>
        <taxon>Alphaproteobacteria</taxon>
        <taxon>Hyphomicrobiales</taxon>
        <taxon>Candidatus Tokpelaia</taxon>
    </lineage>
</organism>
<dbReference type="FunFam" id="3.40.50.720:FF:000213">
    <property type="entry name" value="Putative 2-hydroxyacid dehydrogenase"/>
    <property type="match status" value="1"/>
</dbReference>
<dbReference type="Proteomes" id="UP000188912">
    <property type="component" value="Chromosome"/>
</dbReference>
<evidence type="ECO:0000256" key="4">
    <source>
        <dbReference type="RuleBase" id="RU003719"/>
    </source>
</evidence>
<keyword evidence="3" id="KW-0520">NAD</keyword>